<dbReference type="Gene3D" id="1.10.390.10">
    <property type="entry name" value="Neutral Protease Domain 2"/>
    <property type="match status" value="1"/>
</dbReference>
<gene>
    <name evidence="14" type="ORF">DRF57_05420</name>
</gene>
<dbReference type="Pfam" id="PF02225">
    <property type="entry name" value="PA"/>
    <property type="match status" value="1"/>
</dbReference>
<evidence type="ECO:0000256" key="7">
    <source>
        <dbReference type="ARBA" id="ARBA00022729"/>
    </source>
</evidence>
<evidence type="ECO:0000256" key="1">
    <source>
        <dbReference type="ARBA" id="ARBA00001947"/>
    </source>
</evidence>
<keyword evidence="4" id="KW-0964">Secreted</keyword>
<keyword evidence="11" id="KW-0865">Zymogen</keyword>
<accession>A0ABX9IPG9</accession>
<dbReference type="InterPro" id="IPR003137">
    <property type="entry name" value="PA_domain"/>
</dbReference>
<evidence type="ECO:0000256" key="5">
    <source>
        <dbReference type="ARBA" id="ARBA00022670"/>
    </source>
</evidence>
<evidence type="ECO:0000256" key="11">
    <source>
        <dbReference type="ARBA" id="ARBA00023145"/>
    </source>
</evidence>
<dbReference type="PRINTS" id="PR00999">
    <property type="entry name" value="FUNGALYSIN"/>
</dbReference>
<keyword evidence="9" id="KW-0862">Zinc</keyword>
<dbReference type="NCBIfam" id="NF038113">
    <property type="entry name" value="T9SSA_dep_M36"/>
    <property type="match status" value="1"/>
</dbReference>
<comment type="subcellular location">
    <subcellularLocation>
        <location evidence="2">Secreted</location>
    </subcellularLocation>
</comment>
<dbReference type="Gene3D" id="3.50.30.30">
    <property type="match status" value="1"/>
</dbReference>
<proteinExistence type="inferred from homology"/>
<dbReference type="InterPro" id="IPR046450">
    <property type="entry name" value="PA_dom_sf"/>
</dbReference>
<dbReference type="PANTHER" id="PTHR33478">
    <property type="entry name" value="EXTRACELLULAR METALLOPROTEINASE MEP"/>
    <property type="match status" value="1"/>
</dbReference>
<dbReference type="CDD" id="cd09596">
    <property type="entry name" value="M36"/>
    <property type="match status" value="1"/>
</dbReference>
<evidence type="ECO:0000313" key="15">
    <source>
        <dbReference type="Proteomes" id="UP000256491"/>
    </source>
</evidence>
<dbReference type="CDD" id="cd04818">
    <property type="entry name" value="PA_subtilisin_1"/>
    <property type="match status" value="1"/>
</dbReference>
<comment type="cofactor">
    <cofactor evidence="1">
        <name>Zn(2+)</name>
        <dbReference type="ChEBI" id="CHEBI:29105"/>
    </cofactor>
</comment>
<organism evidence="14 15">
    <name type="scientific">Chryseobacterium rhizosphaerae</name>
    <dbReference type="NCBI Taxonomy" id="395937"/>
    <lineage>
        <taxon>Bacteria</taxon>
        <taxon>Pseudomonadati</taxon>
        <taxon>Bacteroidota</taxon>
        <taxon>Flavobacteriia</taxon>
        <taxon>Flavobacteriales</taxon>
        <taxon>Weeksellaceae</taxon>
        <taxon>Chryseobacterium group</taxon>
        <taxon>Chryseobacterium</taxon>
    </lineage>
</organism>
<dbReference type="InterPro" id="IPR050371">
    <property type="entry name" value="Fungal_virulence_M36"/>
</dbReference>
<dbReference type="Pfam" id="PF18962">
    <property type="entry name" value="Por_Secre_tail"/>
    <property type="match status" value="1"/>
</dbReference>
<dbReference type="InterPro" id="IPR026444">
    <property type="entry name" value="Secre_tail"/>
</dbReference>
<feature type="domain" description="PA" evidence="12">
    <location>
        <begin position="460"/>
        <end position="537"/>
    </location>
</feature>
<dbReference type="InterPro" id="IPR001842">
    <property type="entry name" value="Peptidase_M36"/>
</dbReference>
<evidence type="ECO:0000259" key="13">
    <source>
        <dbReference type="Pfam" id="PF18962"/>
    </source>
</evidence>
<dbReference type="Gene3D" id="3.10.170.10">
    <property type="match status" value="1"/>
</dbReference>
<dbReference type="Proteomes" id="UP000256491">
    <property type="component" value="Unassembled WGS sequence"/>
</dbReference>
<evidence type="ECO:0000259" key="12">
    <source>
        <dbReference type="Pfam" id="PF02225"/>
    </source>
</evidence>
<evidence type="ECO:0000256" key="4">
    <source>
        <dbReference type="ARBA" id="ARBA00022525"/>
    </source>
</evidence>
<reference evidence="14 15" key="1">
    <citation type="journal article" date="2010" name="Syst. Appl. Microbiol.">
        <title>Four new species of Chryseobacterium from the rhizosphere of coastal sand dune plants, Chryseobacterium elymi sp. nov., Chryseobacterium hagamense sp. nov., Chryseobacterium lathyri sp. nov. and Chryseobacterium rhizosphaerae sp. nov.</title>
        <authorList>
            <person name="Cho S.H."/>
            <person name="Lee K.S."/>
            <person name="Shin D.S."/>
            <person name="Han J.H."/>
            <person name="Park K.S."/>
            <person name="Lee C.H."/>
            <person name="Park K.H."/>
            <person name="Kim S.B."/>
        </authorList>
    </citation>
    <scope>NUCLEOTIDE SEQUENCE [LARGE SCALE GENOMIC DNA]</scope>
    <source>
        <strain evidence="14 15">KCTC 22548</strain>
    </source>
</reference>
<evidence type="ECO:0000256" key="10">
    <source>
        <dbReference type="ARBA" id="ARBA00023049"/>
    </source>
</evidence>
<dbReference type="InterPro" id="IPR027268">
    <property type="entry name" value="Peptidase_M4/M1_CTD_sf"/>
</dbReference>
<comment type="similarity">
    <text evidence="3">Belongs to the peptidase M36 family.</text>
</comment>
<dbReference type="SUPFAM" id="SSF52025">
    <property type="entry name" value="PA domain"/>
    <property type="match status" value="1"/>
</dbReference>
<evidence type="ECO:0000256" key="3">
    <source>
        <dbReference type="ARBA" id="ARBA00006006"/>
    </source>
</evidence>
<evidence type="ECO:0000313" key="14">
    <source>
        <dbReference type="EMBL" id="REC77435.1"/>
    </source>
</evidence>
<evidence type="ECO:0000256" key="2">
    <source>
        <dbReference type="ARBA" id="ARBA00004613"/>
    </source>
</evidence>
<keyword evidence="10 14" id="KW-0482">Metalloprotease</keyword>
<dbReference type="Pfam" id="PF02128">
    <property type="entry name" value="Peptidase_M36"/>
    <property type="match status" value="1"/>
</dbReference>
<dbReference type="GO" id="GO:0008237">
    <property type="term" value="F:metallopeptidase activity"/>
    <property type="evidence" value="ECO:0007669"/>
    <property type="project" value="UniProtKB-KW"/>
</dbReference>
<dbReference type="NCBIfam" id="TIGR04183">
    <property type="entry name" value="Por_Secre_tail"/>
    <property type="match status" value="1"/>
</dbReference>
<keyword evidence="6" id="KW-0479">Metal-binding</keyword>
<protein>
    <submittedName>
        <fullName evidence="14">Metalloprotease</fullName>
    </submittedName>
</protein>
<keyword evidence="7" id="KW-0732">Signal</keyword>
<evidence type="ECO:0000256" key="6">
    <source>
        <dbReference type="ARBA" id="ARBA00022723"/>
    </source>
</evidence>
<dbReference type="SUPFAM" id="SSF55486">
    <property type="entry name" value="Metalloproteases ('zincins'), catalytic domain"/>
    <property type="match status" value="1"/>
</dbReference>
<keyword evidence="5" id="KW-0645">Protease</keyword>
<evidence type="ECO:0000256" key="9">
    <source>
        <dbReference type="ARBA" id="ARBA00022833"/>
    </source>
</evidence>
<feature type="domain" description="Secretion system C-terminal sorting" evidence="13">
    <location>
        <begin position="805"/>
        <end position="879"/>
    </location>
</feature>
<dbReference type="PANTHER" id="PTHR33478:SF1">
    <property type="entry name" value="EXTRACELLULAR METALLOPROTEINASE MEP"/>
    <property type="match status" value="1"/>
</dbReference>
<keyword evidence="8" id="KW-0378">Hydrolase</keyword>
<comment type="caution">
    <text evidence="14">The sequence shown here is derived from an EMBL/GenBank/DDBJ whole genome shotgun (WGS) entry which is preliminary data.</text>
</comment>
<dbReference type="EMBL" id="QNUF01000004">
    <property type="protein sequence ID" value="REC77435.1"/>
    <property type="molecule type" value="Genomic_DNA"/>
</dbReference>
<evidence type="ECO:0000256" key="8">
    <source>
        <dbReference type="ARBA" id="ARBA00022801"/>
    </source>
</evidence>
<sequence length="881" mass="95273">MDMKNKTLPILFAVFSAFPAFLFGQDNENLIKDYISQNKMREYKKSDLTHFTIDNVDDSKSLNGNVVKFVQTYNGLPVYSSVGTALIKDHKVVYYTDNFIKDYVSATSSVAVINKTTALQKIAEELNNADIAHFTILEYLEKNKKKGTGSANQRLVYANDGNGNLRLVYEYSLMEPKSPNHWNILVDAYNGNILEKSNLTLSCNFLPDAYGSEAGHDHHTHLGNLLIGPDNKTAQNSAFVLLPDNASYNVFPMPIESPTFGSRSILTNPWISVASPEGWHSDGVNHYTVTRGNNVFAYEDVAGTALTDPDYLPGTPVDGGAARSFDFPFSINGTPVANRNASITNLFYLNNRIHDVFYQFGFTESAKNFQQNNFGKGGEDDDSVYAEAQDGGGLNNANFSSPADGFNPRMQMYLWNRVNQLFYYNTPAGAVIRKPRAGTSEFGAPLSATGITGNVQLSPVPEGCTALPAGSLTGKIGLVERGTCSFVVKTKNLQDAGATAVIIYNNAVNGESIGNMSGTDPTVTIPTVLVAKSEGDYINGQLTANVTVNVTLKDDPATSVTPDGSFDNGIVTHEYGHGISNRLTGTGSNCLNANVSREQMGEGWSDFFALMLTNKAGDNASVPRGMGTYVGGQPIDGGGIRPAKYSPDLTINNYTYGRTNGMVYTNASGGLSLDVHSIGFVWATMLWDLHWKYVEKYGYSSDVLANSTNGSSRVLQIVTDALKLQGCNPSFIDGRDAILAADAASNLGQDKCMIWNVFARRGLGVGASAGLKNNINDQVENFSVPAECTLATNEVKSVKDSKISIYPNPAKDEFYINFPSNALGKVSVELYDTSGKLVSSEDKISPDAKKAISTTHLVNGVYMVKVKGLGFESTSKVIIKK</sequence>
<keyword evidence="15" id="KW-1185">Reference proteome</keyword>
<name>A0ABX9IPG9_9FLAO</name>